<dbReference type="SUPFAM" id="SSF53067">
    <property type="entry name" value="Actin-like ATPase domain"/>
    <property type="match status" value="2"/>
</dbReference>
<feature type="binding site" evidence="16">
    <location>
        <position position="122"/>
    </location>
    <ligand>
        <name>ATP</name>
        <dbReference type="ChEBI" id="CHEBI:30616"/>
    </ligand>
</feature>
<dbReference type="EC" id="2.7.1.33" evidence="6 16"/>
<protein>
    <recommendedName>
        <fullName evidence="15 16">Type III pantothenate kinase</fullName>
        <ecNumber evidence="6 16">2.7.1.33</ecNumber>
    </recommendedName>
    <alternativeName>
        <fullName evidence="16">PanK-III</fullName>
    </alternativeName>
    <alternativeName>
        <fullName evidence="16">Pantothenic acid kinase</fullName>
    </alternativeName>
</protein>
<evidence type="ECO:0000256" key="6">
    <source>
        <dbReference type="ARBA" id="ARBA00012102"/>
    </source>
</evidence>
<dbReference type="GO" id="GO:0005737">
    <property type="term" value="C:cytoplasm"/>
    <property type="evidence" value="ECO:0007669"/>
    <property type="project" value="UniProtKB-SubCell"/>
</dbReference>
<comment type="cofactor">
    <cofactor evidence="2">
        <name>K(+)</name>
        <dbReference type="ChEBI" id="CHEBI:29103"/>
    </cofactor>
</comment>
<comment type="subunit">
    <text evidence="5 16">Homodimer.</text>
</comment>
<evidence type="ECO:0000256" key="15">
    <source>
        <dbReference type="ARBA" id="ARBA00040883"/>
    </source>
</evidence>
<evidence type="ECO:0000256" key="4">
    <source>
        <dbReference type="ARBA" id="ARBA00005225"/>
    </source>
</evidence>
<dbReference type="GO" id="GO:0015937">
    <property type="term" value="P:coenzyme A biosynthetic process"/>
    <property type="evidence" value="ECO:0007669"/>
    <property type="project" value="UniProtKB-UniRule"/>
</dbReference>
<evidence type="ECO:0000256" key="2">
    <source>
        <dbReference type="ARBA" id="ARBA00001958"/>
    </source>
</evidence>
<dbReference type="KEGG" id="chiz:HQ393_00570"/>
<evidence type="ECO:0000256" key="9">
    <source>
        <dbReference type="ARBA" id="ARBA00022741"/>
    </source>
</evidence>
<gene>
    <name evidence="16" type="primary">coaX</name>
    <name evidence="17" type="ORF">HQ393_00570</name>
</gene>
<dbReference type="Proteomes" id="UP000509597">
    <property type="component" value="Chromosome"/>
</dbReference>
<comment type="catalytic activity">
    <reaction evidence="1 16">
        <text>(R)-pantothenate + ATP = (R)-4'-phosphopantothenate + ADP + H(+)</text>
        <dbReference type="Rhea" id="RHEA:16373"/>
        <dbReference type="ChEBI" id="CHEBI:10986"/>
        <dbReference type="ChEBI" id="CHEBI:15378"/>
        <dbReference type="ChEBI" id="CHEBI:29032"/>
        <dbReference type="ChEBI" id="CHEBI:30616"/>
        <dbReference type="ChEBI" id="CHEBI:456216"/>
        <dbReference type="EC" id="2.7.1.33"/>
    </reaction>
</comment>
<comment type="subcellular location">
    <subcellularLocation>
        <location evidence="3 16">Cytoplasm</location>
    </subcellularLocation>
</comment>
<dbReference type="RefSeq" id="WP_179356941.1">
    <property type="nucleotide sequence ID" value="NZ_CP058627.1"/>
</dbReference>
<keyword evidence="12 16" id="KW-0630">Potassium</keyword>
<accession>A0A7H9BE49</accession>
<dbReference type="HAMAP" id="MF_01274">
    <property type="entry name" value="Pantothen_kinase_3"/>
    <property type="match status" value="1"/>
</dbReference>
<feature type="binding site" evidence="16">
    <location>
        <position position="89"/>
    </location>
    <ligand>
        <name>substrate</name>
    </ligand>
</feature>
<feature type="binding site" evidence="16">
    <location>
        <begin position="96"/>
        <end position="99"/>
    </location>
    <ligand>
        <name>substrate</name>
    </ligand>
</feature>
<dbReference type="PANTHER" id="PTHR34265">
    <property type="entry name" value="TYPE III PANTOTHENATE KINASE"/>
    <property type="match status" value="1"/>
</dbReference>
<feature type="binding site" evidence="16">
    <location>
        <begin position="8"/>
        <end position="15"/>
    </location>
    <ligand>
        <name>ATP</name>
        <dbReference type="ChEBI" id="CHEBI:30616"/>
    </ligand>
</feature>
<dbReference type="PANTHER" id="PTHR34265:SF1">
    <property type="entry name" value="TYPE III PANTOTHENATE KINASE"/>
    <property type="match status" value="1"/>
</dbReference>
<evidence type="ECO:0000256" key="11">
    <source>
        <dbReference type="ARBA" id="ARBA00022840"/>
    </source>
</evidence>
<evidence type="ECO:0000256" key="8">
    <source>
        <dbReference type="ARBA" id="ARBA00022679"/>
    </source>
</evidence>
<evidence type="ECO:0000256" key="1">
    <source>
        <dbReference type="ARBA" id="ARBA00001206"/>
    </source>
</evidence>
<comment type="caution">
    <text evidence="16">Lacks conserved residue(s) required for the propagation of feature annotation.</text>
</comment>
<comment type="similarity">
    <text evidence="14 16">Belongs to the type III pantothenate kinase family.</text>
</comment>
<comment type="function">
    <text evidence="16">Catalyzes the phosphorylation of pantothenate (Pan), the first step in CoA biosynthesis.</text>
</comment>
<evidence type="ECO:0000256" key="3">
    <source>
        <dbReference type="ARBA" id="ARBA00004496"/>
    </source>
</evidence>
<evidence type="ECO:0000256" key="5">
    <source>
        <dbReference type="ARBA" id="ARBA00011738"/>
    </source>
</evidence>
<dbReference type="CDD" id="cd24015">
    <property type="entry name" value="ASKHA_NBD_PanK-III"/>
    <property type="match status" value="1"/>
</dbReference>
<dbReference type="Gene3D" id="3.30.420.40">
    <property type="match status" value="2"/>
</dbReference>
<dbReference type="Pfam" id="PF03309">
    <property type="entry name" value="Pan_kinase"/>
    <property type="match status" value="1"/>
</dbReference>
<dbReference type="UniPathway" id="UPA00241">
    <property type="reaction ID" value="UER00352"/>
</dbReference>
<evidence type="ECO:0000256" key="10">
    <source>
        <dbReference type="ARBA" id="ARBA00022777"/>
    </source>
</evidence>
<keyword evidence="8 16" id="KW-0808">Transferase</keyword>
<evidence type="ECO:0000256" key="13">
    <source>
        <dbReference type="ARBA" id="ARBA00022993"/>
    </source>
</evidence>
<comment type="pathway">
    <text evidence="4 16">Cofactor biosynthesis; coenzyme A biosynthesis; CoA from (R)-pantothenate: step 1/5.</text>
</comment>
<dbReference type="InterPro" id="IPR043129">
    <property type="entry name" value="ATPase_NBD"/>
</dbReference>
<evidence type="ECO:0000256" key="12">
    <source>
        <dbReference type="ARBA" id="ARBA00022958"/>
    </source>
</evidence>
<evidence type="ECO:0000313" key="18">
    <source>
        <dbReference type="Proteomes" id="UP000509597"/>
    </source>
</evidence>
<reference evidence="17 18" key="1">
    <citation type="submission" date="2020-07" db="EMBL/GenBank/DDBJ databases">
        <title>Complete genome sequence of Chitinibacter sp. 2T18.</title>
        <authorList>
            <person name="Bae J.-W."/>
            <person name="Choi J.-W."/>
        </authorList>
    </citation>
    <scope>NUCLEOTIDE SEQUENCE [LARGE SCALE GENOMIC DNA]</scope>
    <source>
        <strain evidence="17 18">2T18</strain>
    </source>
</reference>
<keyword evidence="13 16" id="KW-0173">Coenzyme A biosynthesis</keyword>
<sequence>MNDVLLIDLGNTRMKWRLGDATQASQSTHDIAQFAKLTEALPHPSAILACVVGDEQRYADLTELCRSRWGITPQRLRVSRRALGVSNHYRDISEQGADRWAAVLGASQRFAGQNLIIVSAGTALVVDTLTAAGDFLGGTISPGLGLMKQSLYQGTAKLPHAAGAMVDFPQCTHDAIETGCQRAIRGIILEAINQLNLINIPTDQVIVFGGDAATLQALLNVKTQTVDNLVLDGLYALHLATDGVFSE</sequence>
<evidence type="ECO:0000256" key="7">
    <source>
        <dbReference type="ARBA" id="ARBA00022490"/>
    </source>
</evidence>
<dbReference type="NCBIfam" id="TIGR00671">
    <property type="entry name" value="baf"/>
    <property type="match status" value="1"/>
</dbReference>
<evidence type="ECO:0000313" key="17">
    <source>
        <dbReference type="EMBL" id="QLG86855.1"/>
    </source>
</evidence>
<dbReference type="EMBL" id="CP058627">
    <property type="protein sequence ID" value="QLG86855.1"/>
    <property type="molecule type" value="Genomic_DNA"/>
</dbReference>
<evidence type="ECO:0000256" key="14">
    <source>
        <dbReference type="ARBA" id="ARBA00038036"/>
    </source>
</evidence>
<feature type="active site" description="Proton acceptor" evidence="16">
    <location>
        <position position="98"/>
    </location>
</feature>
<keyword evidence="10 16" id="KW-0418">Kinase</keyword>
<dbReference type="GO" id="GO:0004594">
    <property type="term" value="F:pantothenate kinase activity"/>
    <property type="evidence" value="ECO:0007669"/>
    <property type="project" value="UniProtKB-UniRule"/>
</dbReference>
<name>A0A7H9BE49_9NEIS</name>
<dbReference type="GO" id="GO:0005524">
    <property type="term" value="F:ATP binding"/>
    <property type="evidence" value="ECO:0007669"/>
    <property type="project" value="UniProtKB-UniRule"/>
</dbReference>
<proteinExistence type="inferred from homology"/>
<keyword evidence="9 16" id="KW-0547">Nucleotide-binding</keyword>
<keyword evidence="18" id="KW-1185">Reference proteome</keyword>
<dbReference type="AlphaFoldDB" id="A0A7H9BE49"/>
<keyword evidence="7 16" id="KW-0963">Cytoplasm</keyword>
<comment type="cofactor">
    <cofactor evidence="16">
        <name>NH4(+)</name>
        <dbReference type="ChEBI" id="CHEBI:28938"/>
    </cofactor>
    <cofactor evidence="16">
        <name>K(+)</name>
        <dbReference type="ChEBI" id="CHEBI:29103"/>
    </cofactor>
    <text evidence="16">A monovalent cation. Ammonium or potassium.</text>
</comment>
<dbReference type="InterPro" id="IPR004619">
    <property type="entry name" value="Type_III_PanK"/>
</dbReference>
<organism evidence="17 18">
    <name type="scientific">Chitinibacter bivalviorum</name>
    <dbReference type="NCBI Taxonomy" id="2739434"/>
    <lineage>
        <taxon>Bacteria</taxon>
        <taxon>Pseudomonadati</taxon>
        <taxon>Pseudomonadota</taxon>
        <taxon>Betaproteobacteria</taxon>
        <taxon>Neisseriales</taxon>
        <taxon>Chitinibacteraceae</taxon>
        <taxon>Chitinibacter</taxon>
    </lineage>
</organism>
<evidence type="ECO:0000256" key="16">
    <source>
        <dbReference type="HAMAP-Rule" id="MF_01274"/>
    </source>
</evidence>
<feature type="binding site" evidence="16">
    <location>
        <position position="172"/>
    </location>
    <ligand>
        <name>substrate</name>
    </ligand>
</feature>
<keyword evidence="11 16" id="KW-0067">ATP-binding</keyword>